<reference evidence="5" key="1">
    <citation type="submission" date="2023-03" db="EMBL/GenBank/DDBJ databases">
        <authorList>
            <person name="Steffen K."/>
            <person name="Cardenas P."/>
        </authorList>
    </citation>
    <scope>NUCLEOTIDE SEQUENCE</scope>
</reference>
<dbReference type="SUPFAM" id="SSF52833">
    <property type="entry name" value="Thioredoxin-like"/>
    <property type="match status" value="1"/>
</dbReference>
<accession>A0AA35XJR8</accession>
<keyword evidence="6" id="KW-1185">Reference proteome</keyword>
<comment type="caution">
    <text evidence="5">The sequence shown here is derived from an EMBL/GenBank/DDBJ whole genome shotgun (WGS) entry which is preliminary data.</text>
</comment>
<feature type="domain" description="Glutaredoxin" evidence="2">
    <location>
        <begin position="379"/>
        <end position="434"/>
    </location>
</feature>
<dbReference type="AlphaFoldDB" id="A0AA35XJR8"/>
<dbReference type="Gene3D" id="3.40.30.10">
    <property type="entry name" value="Glutaredoxin"/>
    <property type="match status" value="1"/>
</dbReference>
<comment type="similarity">
    <text evidence="1">Belongs to the iron-sulfur cluster assembly SufBD family.</text>
</comment>
<gene>
    <name evidence="5" type="ORF">GBAR_LOCUS30051</name>
</gene>
<dbReference type="InterPro" id="IPR000825">
    <property type="entry name" value="SUF_FeS_clus_asmbl_SufBD_core"/>
</dbReference>
<dbReference type="Pfam" id="PF19295">
    <property type="entry name" value="SufBD_N"/>
    <property type="match status" value="1"/>
</dbReference>
<evidence type="ECO:0000313" key="5">
    <source>
        <dbReference type="EMBL" id="CAI8055061.1"/>
    </source>
</evidence>
<dbReference type="Proteomes" id="UP001174909">
    <property type="component" value="Unassembled WGS sequence"/>
</dbReference>
<sequence length="485" mass="54501">MREKRLEAYALYESLPMPHTTKDDVWRRTVDMRTQDYWRRTRRHLSGFALEKYHPNAPTNGKPSAEALDYNDEETAGVLVQVDGQLQYASTTETLKKKGIYFADLHTALHEQPELLRTYFMSKAVTLETTLKSGNIAQYNKFDALHGAFWQGGYVLHVPKGVRVEEPLQVYIKMSEAEHADLSHTLIIAEEGSQVVILEDNSSTNPDAGGLHSGAVEIFAEQNANVTYAQIQQWNRQVWNIASHRAMVGRDAQLCWVTASFGGRMSKINQAVVLEGAGCNAQMLGLAFTDARQHLDVSTAQEHISPHTTSDLLYRTVLKDRSQTAWGGNIYVYPSANHTDAYQKNDNLLLSERAHADTLPGLEIQAHEEQLTMSQPRIIAYMKPVCGWSNGVRAIFAKYDLEYEDRDIINNENNYREMVQKTRQSYQPCVQIDDIVLADVSGDEVEEYLISEGIVQTSEAETDVPTDQACEDHGPSAVNIGFPST</sequence>
<dbReference type="Pfam" id="PF00462">
    <property type="entry name" value="Glutaredoxin"/>
    <property type="match status" value="1"/>
</dbReference>
<evidence type="ECO:0000313" key="6">
    <source>
        <dbReference type="Proteomes" id="UP001174909"/>
    </source>
</evidence>
<name>A0AA35XJR8_GEOBA</name>
<dbReference type="SUPFAM" id="SSF101960">
    <property type="entry name" value="Stabilizer of iron transporter SufD"/>
    <property type="match status" value="1"/>
</dbReference>
<dbReference type="PANTHER" id="PTHR30508">
    <property type="entry name" value="FES CLUSTER ASSEMBLY PROTEIN SUF"/>
    <property type="match status" value="1"/>
</dbReference>
<evidence type="ECO:0000259" key="4">
    <source>
        <dbReference type="Pfam" id="PF19295"/>
    </source>
</evidence>
<dbReference type="CDD" id="cd02066">
    <property type="entry name" value="GRX_family"/>
    <property type="match status" value="1"/>
</dbReference>
<dbReference type="Pfam" id="PF01458">
    <property type="entry name" value="SUFBD_core"/>
    <property type="match status" value="1"/>
</dbReference>
<feature type="domain" description="SUF system FeS cluster assembly SufBD N-terminal" evidence="4">
    <location>
        <begin position="80"/>
        <end position="170"/>
    </location>
</feature>
<feature type="domain" description="SUF system FeS cluster assembly SufBD core" evidence="3">
    <location>
        <begin position="176"/>
        <end position="368"/>
    </location>
</feature>
<dbReference type="InterPro" id="IPR045595">
    <property type="entry name" value="SufBD_N"/>
</dbReference>
<dbReference type="InterPro" id="IPR037284">
    <property type="entry name" value="SUF_FeS_clus_asmbl_SufBD_sf"/>
</dbReference>
<dbReference type="InterPro" id="IPR055346">
    <property type="entry name" value="Fe-S_cluster_assembly_SufBD"/>
</dbReference>
<dbReference type="EMBL" id="CASHTH010004237">
    <property type="protein sequence ID" value="CAI8055061.1"/>
    <property type="molecule type" value="Genomic_DNA"/>
</dbReference>
<dbReference type="GO" id="GO:0016226">
    <property type="term" value="P:iron-sulfur cluster assembly"/>
    <property type="evidence" value="ECO:0007669"/>
    <property type="project" value="InterPro"/>
</dbReference>
<proteinExistence type="inferred from homology"/>
<evidence type="ECO:0000256" key="1">
    <source>
        <dbReference type="ARBA" id="ARBA00043967"/>
    </source>
</evidence>
<dbReference type="PROSITE" id="PS51354">
    <property type="entry name" value="GLUTAREDOXIN_2"/>
    <property type="match status" value="1"/>
</dbReference>
<evidence type="ECO:0000259" key="2">
    <source>
        <dbReference type="Pfam" id="PF00462"/>
    </source>
</evidence>
<dbReference type="InterPro" id="IPR036249">
    <property type="entry name" value="Thioredoxin-like_sf"/>
</dbReference>
<evidence type="ECO:0000259" key="3">
    <source>
        <dbReference type="Pfam" id="PF01458"/>
    </source>
</evidence>
<protein>
    <submittedName>
        <fullName evidence="5">UPF0051 protein SE_0610</fullName>
    </submittedName>
</protein>
<dbReference type="PANTHER" id="PTHR30508:SF1">
    <property type="entry name" value="UPF0051 PROTEIN ABCI8, CHLOROPLASTIC-RELATED"/>
    <property type="match status" value="1"/>
</dbReference>
<organism evidence="5 6">
    <name type="scientific">Geodia barretti</name>
    <name type="common">Barrett's horny sponge</name>
    <dbReference type="NCBI Taxonomy" id="519541"/>
    <lineage>
        <taxon>Eukaryota</taxon>
        <taxon>Metazoa</taxon>
        <taxon>Porifera</taxon>
        <taxon>Demospongiae</taxon>
        <taxon>Heteroscleromorpha</taxon>
        <taxon>Tetractinellida</taxon>
        <taxon>Astrophorina</taxon>
        <taxon>Geodiidae</taxon>
        <taxon>Geodia</taxon>
    </lineage>
</organism>
<dbReference type="InterPro" id="IPR002109">
    <property type="entry name" value="Glutaredoxin"/>
</dbReference>